<feature type="transmembrane region" description="Helical" evidence="10">
    <location>
        <begin position="1370"/>
        <end position="1389"/>
    </location>
</feature>
<dbReference type="InterPro" id="IPR003593">
    <property type="entry name" value="AAA+_ATPase"/>
</dbReference>
<dbReference type="SUPFAM" id="SSF52540">
    <property type="entry name" value="P-loop containing nucleoside triphosphate hydrolases"/>
    <property type="match status" value="2"/>
</dbReference>
<feature type="transmembrane region" description="Helical" evidence="10">
    <location>
        <begin position="748"/>
        <end position="772"/>
    </location>
</feature>
<feature type="domain" description="ABC transporter" evidence="11">
    <location>
        <begin position="153"/>
        <end position="426"/>
    </location>
</feature>
<keyword evidence="6" id="KW-0547">Nucleotide-binding</keyword>
<dbReference type="GO" id="GO:0016020">
    <property type="term" value="C:membrane"/>
    <property type="evidence" value="ECO:0007669"/>
    <property type="project" value="UniProtKB-SubCell"/>
</dbReference>
<evidence type="ECO:0000256" key="2">
    <source>
        <dbReference type="ARBA" id="ARBA00006012"/>
    </source>
</evidence>
<comment type="caution">
    <text evidence="12">The sequence shown here is derived from an EMBL/GenBank/DDBJ whole genome shotgun (WGS) entry which is preliminary data.</text>
</comment>
<dbReference type="PROSITE" id="PS50893">
    <property type="entry name" value="ABC_TRANSPORTER_2"/>
    <property type="match status" value="2"/>
</dbReference>
<feature type="transmembrane region" description="Helical" evidence="10">
    <location>
        <begin position="555"/>
        <end position="575"/>
    </location>
</feature>
<accession>A0AAV1Y282</accession>
<dbReference type="InterPro" id="IPR043926">
    <property type="entry name" value="ABCG_dom"/>
</dbReference>
<feature type="transmembrane region" description="Helical" evidence="10">
    <location>
        <begin position="522"/>
        <end position="543"/>
    </location>
</feature>
<keyword evidence="4 10" id="KW-0812">Transmembrane</keyword>
<evidence type="ECO:0000313" key="12">
    <source>
        <dbReference type="EMBL" id="CAL0327224.1"/>
    </source>
</evidence>
<feature type="transmembrane region" description="Helical" evidence="10">
    <location>
        <begin position="606"/>
        <end position="628"/>
    </location>
</feature>
<dbReference type="InterPro" id="IPR013581">
    <property type="entry name" value="PDR_assoc"/>
</dbReference>
<dbReference type="GO" id="GO:0005524">
    <property type="term" value="F:ATP binding"/>
    <property type="evidence" value="ECO:0007669"/>
    <property type="project" value="UniProtKB-KW"/>
</dbReference>
<organism evidence="12 13">
    <name type="scientific">Lupinus luteus</name>
    <name type="common">European yellow lupine</name>
    <dbReference type="NCBI Taxonomy" id="3873"/>
    <lineage>
        <taxon>Eukaryota</taxon>
        <taxon>Viridiplantae</taxon>
        <taxon>Streptophyta</taxon>
        <taxon>Embryophyta</taxon>
        <taxon>Tracheophyta</taxon>
        <taxon>Spermatophyta</taxon>
        <taxon>Magnoliopsida</taxon>
        <taxon>eudicotyledons</taxon>
        <taxon>Gunneridae</taxon>
        <taxon>Pentapetalae</taxon>
        <taxon>rosids</taxon>
        <taxon>fabids</taxon>
        <taxon>Fabales</taxon>
        <taxon>Fabaceae</taxon>
        <taxon>Papilionoideae</taxon>
        <taxon>50 kb inversion clade</taxon>
        <taxon>genistoids sensu lato</taxon>
        <taxon>core genistoids</taxon>
        <taxon>Genisteae</taxon>
        <taxon>Lupinus</taxon>
    </lineage>
</organism>
<dbReference type="SMART" id="SM00382">
    <property type="entry name" value="AAA"/>
    <property type="match status" value="2"/>
</dbReference>
<dbReference type="Gene3D" id="3.40.50.300">
    <property type="entry name" value="P-loop containing nucleotide triphosphate hydrolases"/>
    <property type="match status" value="2"/>
</dbReference>
<feature type="transmembrane region" description="Helical" evidence="10">
    <location>
        <begin position="1286"/>
        <end position="1306"/>
    </location>
</feature>
<evidence type="ECO:0000256" key="5">
    <source>
        <dbReference type="ARBA" id="ARBA00022737"/>
    </source>
</evidence>
<dbReference type="CDD" id="cd03233">
    <property type="entry name" value="ABCG_PDR_domain1"/>
    <property type="match status" value="1"/>
</dbReference>
<gene>
    <name evidence="12" type="ORF">LLUT_LOCUS28284</name>
</gene>
<evidence type="ECO:0000256" key="10">
    <source>
        <dbReference type="SAM" id="Phobius"/>
    </source>
</evidence>
<dbReference type="InterPro" id="IPR034003">
    <property type="entry name" value="ABCG_PDR_2"/>
</dbReference>
<keyword evidence="5" id="KW-0677">Repeat</keyword>
<dbReference type="CDD" id="cd03232">
    <property type="entry name" value="ABCG_PDR_domain2"/>
    <property type="match status" value="1"/>
</dbReference>
<dbReference type="Proteomes" id="UP001497480">
    <property type="component" value="Unassembled WGS sequence"/>
</dbReference>
<evidence type="ECO:0000313" key="13">
    <source>
        <dbReference type="Proteomes" id="UP001497480"/>
    </source>
</evidence>
<feature type="transmembrane region" description="Helical" evidence="10">
    <location>
        <begin position="1343"/>
        <end position="1363"/>
    </location>
</feature>
<keyword evidence="13" id="KW-1185">Reference proteome</keyword>
<name>A0AAV1Y282_LUPLU</name>
<evidence type="ECO:0000256" key="7">
    <source>
        <dbReference type="ARBA" id="ARBA00022840"/>
    </source>
</evidence>
<feature type="transmembrane region" description="Helical" evidence="10">
    <location>
        <begin position="1420"/>
        <end position="1443"/>
    </location>
</feature>
<comment type="similarity">
    <text evidence="2">Belongs to the ABC transporter superfamily. ABCG family. PDR (TC 3.A.1.205) subfamily.</text>
</comment>
<dbReference type="Pfam" id="PF00005">
    <property type="entry name" value="ABC_tran"/>
    <property type="match status" value="2"/>
</dbReference>
<dbReference type="PANTHER" id="PTHR48040:SF45">
    <property type="entry name" value="PLEIOTROPIC DRUG RESISTANCE PROTEIN 1-LIKE"/>
    <property type="match status" value="1"/>
</dbReference>
<feature type="transmembrane region" description="Helical" evidence="10">
    <location>
        <begin position="640"/>
        <end position="659"/>
    </location>
</feature>
<dbReference type="EMBL" id="CAXHTB010000020">
    <property type="protein sequence ID" value="CAL0327224.1"/>
    <property type="molecule type" value="Genomic_DNA"/>
</dbReference>
<evidence type="ECO:0000256" key="3">
    <source>
        <dbReference type="ARBA" id="ARBA00022448"/>
    </source>
</evidence>
<dbReference type="GO" id="GO:0140359">
    <property type="term" value="F:ABC-type transporter activity"/>
    <property type="evidence" value="ECO:0007669"/>
    <property type="project" value="InterPro"/>
</dbReference>
<evidence type="ECO:0000256" key="4">
    <source>
        <dbReference type="ARBA" id="ARBA00022692"/>
    </source>
</evidence>
<proteinExistence type="inferred from homology"/>
<evidence type="ECO:0000256" key="8">
    <source>
        <dbReference type="ARBA" id="ARBA00022989"/>
    </source>
</evidence>
<dbReference type="InterPro" id="IPR027417">
    <property type="entry name" value="P-loop_NTPase"/>
</dbReference>
<dbReference type="GO" id="GO:0016887">
    <property type="term" value="F:ATP hydrolysis activity"/>
    <property type="evidence" value="ECO:0007669"/>
    <property type="project" value="InterPro"/>
</dbReference>
<dbReference type="Pfam" id="PF08370">
    <property type="entry name" value="PDR_assoc"/>
    <property type="match status" value="1"/>
</dbReference>
<keyword evidence="3" id="KW-0813">Transport</keyword>
<dbReference type="Pfam" id="PF14510">
    <property type="entry name" value="ABC_trans_N"/>
    <property type="match status" value="1"/>
</dbReference>
<dbReference type="FunFam" id="3.40.50.300:FF:000179">
    <property type="entry name" value="ABC transporter G family member 34"/>
    <property type="match status" value="1"/>
</dbReference>
<dbReference type="InterPro" id="IPR003439">
    <property type="entry name" value="ABC_transporter-like_ATP-bd"/>
</dbReference>
<reference evidence="12 13" key="1">
    <citation type="submission" date="2024-03" db="EMBL/GenBank/DDBJ databases">
        <authorList>
            <person name="Martinez-Hernandez J."/>
        </authorList>
    </citation>
    <scope>NUCLEOTIDE SEQUENCE [LARGE SCALE GENOMIC DNA]</scope>
</reference>
<feature type="transmembrane region" description="Helical" evidence="10">
    <location>
        <begin position="1313"/>
        <end position="1337"/>
    </location>
</feature>
<comment type="subcellular location">
    <subcellularLocation>
        <location evidence="1">Membrane</location>
        <topology evidence="1">Multi-pass membrane protein</topology>
    </subcellularLocation>
</comment>
<evidence type="ECO:0000256" key="9">
    <source>
        <dbReference type="ARBA" id="ARBA00023136"/>
    </source>
</evidence>
<feature type="transmembrane region" description="Helical" evidence="10">
    <location>
        <begin position="665"/>
        <end position="687"/>
    </location>
</feature>
<dbReference type="InterPro" id="IPR013525">
    <property type="entry name" value="ABC2_TM"/>
</dbReference>
<keyword evidence="7" id="KW-0067">ATP-binding</keyword>
<evidence type="ECO:0000256" key="1">
    <source>
        <dbReference type="ARBA" id="ARBA00004141"/>
    </source>
</evidence>
<dbReference type="InterPro" id="IPR034001">
    <property type="entry name" value="ABCG_PDR_1"/>
</dbReference>
<keyword evidence="9 10" id="KW-0472">Membrane</keyword>
<dbReference type="Pfam" id="PF19055">
    <property type="entry name" value="ABC2_membrane_7"/>
    <property type="match status" value="1"/>
</dbReference>
<dbReference type="FunFam" id="3.40.50.300:FF:000059">
    <property type="entry name" value="ABC transporter G family member 40"/>
    <property type="match status" value="1"/>
</dbReference>
<evidence type="ECO:0000256" key="6">
    <source>
        <dbReference type="ARBA" id="ARBA00022741"/>
    </source>
</evidence>
<protein>
    <recommendedName>
        <fullName evidence="11">ABC transporter domain-containing protein</fullName>
    </recommendedName>
</protein>
<sequence length="1451" mass="164416">MEGGEELRVASARIGSSSIWRSNGVDVFSGSSRREEDEEEELKWAAIQKLPTFLRLSRGILTESEGQPSTEIHINKLGSLQRKDLVERLVNIAEEDNEKFLLKLRERIDRVGLDIPTIEVRFEHLNVEAEAHVGSRALPTNFNFCINLLEGSLNDLRLLPSRKKQFTVLHDVSGIIKPRRMTLLLGPPSSGKTTLLLALAGRLSKDLKLSGRVTYNGHGMEEFVPQRTSAYISQYDLHIGEMTVRETLAFSARCQGIGSRYEMLAELSRREKASNIKPDPDIDIYMKAAALEGQEANVVTDYILKILGLEVCADTMVGDDMIRGISGGQKKRVTTGEMLVGPSRALFMDEISTGLDSSTTFQMINSLRQSIHILNGTAVISLLQPAPETYELFDDIILLSDGQIVYQGPRDNVLEFFEFIGFKCPERKGVADFLQEVTSRKDQEQYWANKDEPYSFITVKEFVDAFQSFHIGRKLGDELATPFDTSKGHPAVLTKNKYGVSKKELLKACVSREFLLMKRNSFVYIFKMWQLFFMAFITMTLFLRTEMHRDTVNDGGIYMGALFFTLIVIMFNGSAEINMTIVKLPVFYKQRELLFYPSWAYSLPTWILKIPITIIEVGIWVVMTYYVIGFDPNFERFVKQYFLLVCINQTASGLFRFMGAVGRNIIVANTFGSFALLALMALGGFVLSRVDVKKWWLWGYWISPMMYAQNALAVNEFLGKSWAHVPPNSTQSLGLQVLKARGFFPEAYWYWIGVGACIGYMLLFNFLFPLALQYLNPFDKPQALISEEALSERNAVRKDHIIELSSSYKGSSDKGNESRRNVSSRTLSARVGSFSAVEHNKKRGMVLPFTPLSITFDEIRYAVDMPQEMKAQGFPEDQLELLKGVNGAFRPGVLTALMGVSGAGKTTLMDVLSGRKTTGYVQGQITISGHPKKQETFARISGYCEQTDIHSPHVTVYESLVYSAWLRLPPEVDSSTRQMFIEEVMELVELTSLREALVGLPGVNGLSTEQRKRLTVAVELVANPSIIFMDEPTSGLDARAAAIVMRTVRNTVDTGRTVVCTIHQPSIDIFDSFDELILLKRGGEEIYVGPLGQHCSQLINYFEGIIGVPKIRNGYNPATWMLEITSEAQEATLGVNFAEIYKHSDLYRRNKDLIRELSTSAPGSKDLYFPTTYSQTFLTQCIACLWKQRLSYWRNPPYSGVRFLFTTFIALMFGTIFWDIGSKRGRIQDLFNAMGSMYAAVLFIGVSNATSVQPIVAIERTVFYRERAAGMYSALPYAFGQIAIEIPYIFIQTAVYGIIVYAMIGFEWTASKFFWYIFFMFFTFLYFTFYGMMAVGATPDQNIAAITSFAFYLIWNLFSGFIIPQKRMPIWWRWYFWICPVSWTLYGLVTSQYGDVQEHLETGETVQEFLFNYFGYRHDFIGVAASVLVGFTLLFGFTFAFSIKTFNFQKR</sequence>
<dbReference type="Pfam" id="PF01061">
    <property type="entry name" value="ABC2_membrane"/>
    <property type="match status" value="2"/>
</dbReference>
<keyword evidence="8 10" id="KW-1133">Transmembrane helix</keyword>
<feature type="domain" description="ABC transporter" evidence="11">
    <location>
        <begin position="854"/>
        <end position="1106"/>
    </location>
</feature>
<dbReference type="PANTHER" id="PTHR48040">
    <property type="entry name" value="PLEIOTROPIC DRUG RESISTANCE PROTEIN 1-LIKE ISOFORM X1"/>
    <property type="match status" value="1"/>
</dbReference>
<dbReference type="InterPro" id="IPR029481">
    <property type="entry name" value="ABC_trans_N"/>
</dbReference>
<evidence type="ECO:0000259" key="11">
    <source>
        <dbReference type="PROSITE" id="PS50893"/>
    </source>
</evidence>
<feature type="transmembrane region" description="Helical" evidence="10">
    <location>
        <begin position="1200"/>
        <end position="1218"/>
    </location>
</feature>